<evidence type="ECO:0000313" key="5">
    <source>
        <dbReference type="EMBL" id="ARP87906.1"/>
    </source>
</evidence>
<dbReference type="SMART" id="SM00347">
    <property type="entry name" value="HTH_MARR"/>
    <property type="match status" value="1"/>
</dbReference>
<dbReference type="Pfam" id="PF12802">
    <property type="entry name" value="MarR_2"/>
    <property type="match status" value="1"/>
</dbReference>
<gene>
    <name evidence="5" type="ORF">CAL13_18065</name>
</gene>
<name>A0A1W6Z3R0_9BORD</name>
<evidence type="ECO:0000256" key="3">
    <source>
        <dbReference type="ARBA" id="ARBA00023163"/>
    </source>
</evidence>
<evidence type="ECO:0000259" key="4">
    <source>
        <dbReference type="PROSITE" id="PS50995"/>
    </source>
</evidence>
<evidence type="ECO:0000256" key="1">
    <source>
        <dbReference type="ARBA" id="ARBA00023015"/>
    </source>
</evidence>
<keyword evidence="6" id="KW-1185">Reference proteome</keyword>
<dbReference type="RefSeq" id="WP_086058609.1">
    <property type="nucleotide sequence ID" value="NZ_CP021109.1"/>
</dbReference>
<dbReference type="EMBL" id="CP021109">
    <property type="protein sequence ID" value="ARP87906.1"/>
    <property type="molecule type" value="Genomic_DNA"/>
</dbReference>
<keyword evidence="2" id="KW-0238">DNA-binding</keyword>
<sequence length="146" mass="16019">MSALKRQFAVTSGMHTSARNWQRVVQTRLGHHGVSPGCINPLLLIGRSGGGLRQVELAQQLGMEGPSLVRLLDKLAGLGLVRRQCDANDRRANQLWLTDAGQALYGQIEEGLIALRREVLAEMSNAELDAVLKFYRLMEEAASNTP</sequence>
<dbReference type="GO" id="GO:0003677">
    <property type="term" value="F:DNA binding"/>
    <property type="evidence" value="ECO:0007669"/>
    <property type="project" value="UniProtKB-KW"/>
</dbReference>
<dbReference type="GO" id="GO:0003700">
    <property type="term" value="F:DNA-binding transcription factor activity"/>
    <property type="evidence" value="ECO:0007669"/>
    <property type="project" value="InterPro"/>
</dbReference>
<dbReference type="AlphaFoldDB" id="A0A1W6Z3R0"/>
<evidence type="ECO:0000256" key="2">
    <source>
        <dbReference type="ARBA" id="ARBA00023125"/>
    </source>
</evidence>
<dbReference type="Proteomes" id="UP000194139">
    <property type="component" value="Chromosome"/>
</dbReference>
<accession>A0A1W6Z3R0</accession>
<dbReference type="GO" id="GO:0006950">
    <property type="term" value="P:response to stress"/>
    <property type="evidence" value="ECO:0007669"/>
    <property type="project" value="TreeGrafter"/>
</dbReference>
<dbReference type="PROSITE" id="PS01117">
    <property type="entry name" value="HTH_MARR_1"/>
    <property type="match status" value="1"/>
</dbReference>
<dbReference type="InterPro" id="IPR000835">
    <property type="entry name" value="HTH_MarR-typ"/>
</dbReference>
<dbReference type="InterPro" id="IPR036388">
    <property type="entry name" value="WH-like_DNA-bd_sf"/>
</dbReference>
<dbReference type="SUPFAM" id="SSF46785">
    <property type="entry name" value="Winged helix' DNA-binding domain"/>
    <property type="match status" value="1"/>
</dbReference>
<protein>
    <submittedName>
        <fullName evidence="5">MarR family transcriptional regulator</fullName>
    </submittedName>
</protein>
<dbReference type="PROSITE" id="PS50995">
    <property type="entry name" value="HTH_MARR_2"/>
    <property type="match status" value="1"/>
</dbReference>
<dbReference type="InterPro" id="IPR039422">
    <property type="entry name" value="MarR/SlyA-like"/>
</dbReference>
<organism evidence="5 6">
    <name type="scientific">Bordetella genomosp. 9</name>
    <dbReference type="NCBI Taxonomy" id="1416803"/>
    <lineage>
        <taxon>Bacteria</taxon>
        <taxon>Pseudomonadati</taxon>
        <taxon>Pseudomonadota</taxon>
        <taxon>Betaproteobacteria</taxon>
        <taxon>Burkholderiales</taxon>
        <taxon>Alcaligenaceae</taxon>
        <taxon>Bordetella</taxon>
    </lineage>
</organism>
<proteinExistence type="predicted"/>
<keyword evidence="3" id="KW-0804">Transcription</keyword>
<feature type="domain" description="HTH marR-type" evidence="4">
    <location>
        <begin position="1"/>
        <end position="140"/>
    </location>
</feature>
<dbReference type="Gene3D" id="1.10.10.10">
    <property type="entry name" value="Winged helix-like DNA-binding domain superfamily/Winged helix DNA-binding domain"/>
    <property type="match status" value="1"/>
</dbReference>
<dbReference type="InterPro" id="IPR036390">
    <property type="entry name" value="WH_DNA-bd_sf"/>
</dbReference>
<keyword evidence="1" id="KW-0805">Transcription regulation</keyword>
<evidence type="ECO:0000313" key="6">
    <source>
        <dbReference type="Proteomes" id="UP000194139"/>
    </source>
</evidence>
<dbReference type="OrthoDB" id="6002259at2"/>
<dbReference type="InterPro" id="IPR023187">
    <property type="entry name" value="Tscrpt_reg_MarR-type_CS"/>
</dbReference>
<dbReference type="PANTHER" id="PTHR33164:SF64">
    <property type="entry name" value="TRANSCRIPTIONAL REGULATOR SLYA"/>
    <property type="match status" value="1"/>
</dbReference>
<dbReference type="PRINTS" id="PR00598">
    <property type="entry name" value="HTHMARR"/>
</dbReference>
<reference evidence="5 6" key="1">
    <citation type="submission" date="2017-05" db="EMBL/GenBank/DDBJ databases">
        <title>Complete and WGS of Bordetella genogroups.</title>
        <authorList>
            <person name="Spilker T."/>
            <person name="LiPuma J."/>
        </authorList>
    </citation>
    <scope>NUCLEOTIDE SEQUENCE [LARGE SCALE GENOMIC DNA]</scope>
    <source>
        <strain evidence="5 6">AU17164</strain>
    </source>
</reference>
<dbReference type="PANTHER" id="PTHR33164">
    <property type="entry name" value="TRANSCRIPTIONAL REGULATOR, MARR FAMILY"/>
    <property type="match status" value="1"/>
</dbReference>